<feature type="domain" description="Asparagine synthetase" evidence="4">
    <location>
        <begin position="89"/>
        <end position="327"/>
    </location>
</feature>
<evidence type="ECO:0000259" key="4">
    <source>
        <dbReference type="Pfam" id="PF00733"/>
    </source>
</evidence>
<keyword evidence="6" id="KW-1185">Reference proteome</keyword>
<dbReference type="PANTHER" id="PTHR43284:SF1">
    <property type="entry name" value="ASPARAGINE SYNTHETASE"/>
    <property type="match status" value="1"/>
</dbReference>
<dbReference type="PANTHER" id="PTHR43284">
    <property type="entry name" value="ASPARAGINE SYNTHETASE (GLUTAMINE-HYDROLYZING)"/>
    <property type="match status" value="1"/>
</dbReference>
<dbReference type="Gene3D" id="3.40.50.620">
    <property type="entry name" value="HUPs"/>
    <property type="match status" value="1"/>
</dbReference>
<dbReference type="EC" id="6.3.5.4" evidence="2"/>
<dbReference type="InterPro" id="IPR051786">
    <property type="entry name" value="ASN_synthetase/amidase"/>
</dbReference>
<dbReference type="GO" id="GO:0006529">
    <property type="term" value="P:asparagine biosynthetic process"/>
    <property type="evidence" value="ECO:0007669"/>
    <property type="project" value="InterPro"/>
</dbReference>
<dbReference type="EMBL" id="JPFK01000007">
    <property type="protein sequence ID" value="KFB00742.1"/>
    <property type="molecule type" value="Genomic_DNA"/>
</dbReference>
<evidence type="ECO:0000313" key="6">
    <source>
        <dbReference type="Proteomes" id="UP000028521"/>
    </source>
</evidence>
<dbReference type="STRING" id="1197477.IA57_09815"/>
<dbReference type="InterPro" id="IPR001962">
    <property type="entry name" value="Asn_synthase"/>
</dbReference>
<name>A0A084TJ56_9FLAO</name>
<comment type="catalytic activity">
    <reaction evidence="3">
        <text>L-aspartate + L-glutamine + ATP + H2O = L-asparagine + L-glutamate + AMP + diphosphate + H(+)</text>
        <dbReference type="Rhea" id="RHEA:12228"/>
        <dbReference type="ChEBI" id="CHEBI:15377"/>
        <dbReference type="ChEBI" id="CHEBI:15378"/>
        <dbReference type="ChEBI" id="CHEBI:29985"/>
        <dbReference type="ChEBI" id="CHEBI:29991"/>
        <dbReference type="ChEBI" id="CHEBI:30616"/>
        <dbReference type="ChEBI" id="CHEBI:33019"/>
        <dbReference type="ChEBI" id="CHEBI:58048"/>
        <dbReference type="ChEBI" id="CHEBI:58359"/>
        <dbReference type="ChEBI" id="CHEBI:456215"/>
        <dbReference type="EC" id="6.3.5.4"/>
    </reaction>
</comment>
<protein>
    <recommendedName>
        <fullName evidence="2">asparagine synthase (glutamine-hydrolyzing)</fullName>
        <ecNumber evidence="2">6.3.5.4</ecNumber>
    </recommendedName>
</protein>
<reference evidence="6" key="2">
    <citation type="submission" date="2014-07" db="EMBL/GenBank/DDBJ databases">
        <title>Genome sequence of Mangrovimonas yunxiaonensis.</title>
        <authorList>
            <person name="Li Y."/>
            <person name="Zheng T."/>
        </authorList>
    </citation>
    <scope>NUCLEOTIDE SEQUENCE [LARGE SCALE GENOMIC DNA]</scope>
    <source>
        <strain evidence="6">LY01</strain>
    </source>
</reference>
<proteinExistence type="predicted"/>
<dbReference type="OrthoDB" id="693367at2"/>
<evidence type="ECO:0000256" key="3">
    <source>
        <dbReference type="ARBA" id="ARBA00048741"/>
    </source>
</evidence>
<dbReference type="AlphaFoldDB" id="A0A084TJ56"/>
<dbReference type="SUPFAM" id="SSF52402">
    <property type="entry name" value="Adenine nucleotide alpha hydrolases-like"/>
    <property type="match status" value="1"/>
</dbReference>
<evidence type="ECO:0000256" key="1">
    <source>
        <dbReference type="ARBA" id="ARBA00005187"/>
    </source>
</evidence>
<comment type="pathway">
    <text evidence="1">Amino-acid biosynthesis; L-asparagine biosynthesis; L-asparagine from L-aspartate (L-Gln route): step 1/1.</text>
</comment>
<dbReference type="GO" id="GO:0004066">
    <property type="term" value="F:asparagine synthase (glutamine-hydrolyzing) activity"/>
    <property type="evidence" value="ECO:0007669"/>
    <property type="project" value="UniProtKB-EC"/>
</dbReference>
<evidence type="ECO:0000313" key="5">
    <source>
        <dbReference type="EMBL" id="KFB00742.1"/>
    </source>
</evidence>
<dbReference type="Pfam" id="PF00733">
    <property type="entry name" value="Asn_synthase"/>
    <property type="match status" value="1"/>
</dbReference>
<organism evidence="5 6">
    <name type="scientific">Mangrovimonas yunxiaonensis</name>
    <dbReference type="NCBI Taxonomy" id="1197477"/>
    <lineage>
        <taxon>Bacteria</taxon>
        <taxon>Pseudomonadati</taxon>
        <taxon>Bacteroidota</taxon>
        <taxon>Flavobacteriia</taxon>
        <taxon>Flavobacteriales</taxon>
        <taxon>Flavobacteriaceae</taxon>
        <taxon>Mangrovimonas</taxon>
    </lineage>
</organism>
<sequence length="465" mass="53786">MTIKTPIIPTQQTFAKRNAPHKLNLQAICVFAATGFFLDQDTYWTDEVVLPPATTNKLDNQGVLLESKPWFSWYNTPRERPFQEVVDEFSELFKTIVAEQIGEQPVILPLSGGLDSRTQAIVLKELQANVQAYSYQFEQGYNETKIAEQVAKQSGFAFDAYTIPKGYLWDKIDDLVKMNQGYSDFCSPRQLAVLNQLKAYQGVFSLGHWGDVLFDDMGVAEEISLEQQVEVVIKKITKRGGLKLAQTLWQAWGLEGNFYDYFHARIKTLLAQINIPHSANARIRAFKSLYWAPRWTSVNLAVFKDAHPITLPYYDHRMCKFICEIPERYLSARQIQIAYIKQKAPKLAKLTWDLYHPCNLYNYQTYYTYKGLPGRAKHALQYRVKRFLGQTTIQRNWELQFLGKDNDHHLQQALFSKAFKTFVPSKVTQEMYHGFTSKDQVHYAHGVNMLLTLSKWNDLQNSSKV</sequence>
<dbReference type="InterPro" id="IPR014729">
    <property type="entry name" value="Rossmann-like_a/b/a_fold"/>
</dbReference>
<evidence type="ECO:0000256" key="2">
    <source>
        <dbReference type="ARBA" id="ARBA00012737"/>
    </source>
</evidence>
<reference evidence="5 6" key="1">
    <citation type="journal article" date="2014" name="Genome Announc.">
        <title>Draft Genome Sequence of the Algicidal Bacterium Mangrovimonas yunxiaonensis Strain LY01.</title>
        <authorList>
            <person name="Li Y."/>
            <person name="Zhu H."/>
            <person name="Li C."/>
            <person name="Zhang H."/>
            <person name="Chen Z."/>
            <person name="Zheng W."/>
            <person name="Xu H."/>
            <person name="Zheng T."/>
        </authorList>
    </citation>
    <scope>NUCLEOTIDE SEQUENCE [LARGE SCALE GENOMIC DNA]</scope>
    <source>
        <strain evidence="5 6">LY01</strain>
    </source>
</reference>
<comment type="caution">
    <text evidence="5">The sequence shown here is derived from an EMBL/GenBank/DDBJ whole genome shotgun (WGS) entry which is preliminary data.</text>
</comment>
<dbReference type="RefSeq" id="WP_036122478.1">
    <property type="nucleotide sequence ID" value="NZ_BMET01000006.1"/>
</dbReference>
<dbReference type="Proteomes" id="UP000028521">
    <property type="component" value="Unassembled WGS sequence"/>
</dbReference>
<accession>A0A084TJ56</accession>
<gene>
    <name evidence="5" type="ORF">IA57_09815</name>
</gene>
<dbReference type="eggNOG" id="COG0367">
    <property type="taxonomic scope" value="Bacteria"/>
</dbReference>